<feature type="domain" description="Transposase putative helix-turn-helix" evidence="10">
    <location>
        <begin position="21"/>
        <end position="62"/>
    </location>
</feature>
<keyword evidence="5" id="KW-0238">DNA-binding</keyword>
<dbReference type="Pfam" id="PF01385">
    <property type="entry name" value="OrfB_IS605"/>
    <property type="match status" value="1"/>
</dbReference>
<dbReference type="InterPro" id="IPR021027">
    <property type="entry name" value="Transposase_put_HTH"/>
</dbReference>
<feature type="domain" description="Cas12f1-like TNB" evidence="9">
    <location>
        <begin position="316"/>
        <end position="383"/>
    </location>
</feature>
<name>A0ABS8FX45_9FIRM</name>
<keyword evidence="7" id="KW-0175">Coiled coil</keyword>
<proteinExistence type="inferred from homology"/>
<keyword evidence="2" id="KW-0815">Transposition</keyword>
<comment type="similarity">
    <text evidence="1">In the C-terminal section; belongs to the transposase 35 family.</text>
</comment>
<reference evidence="11 12" key="1">
    <citation type="submission" date="2021-10" db="EMBL/GenBank/DDBJ databases">
        <title>Anaerobic single-cell dispensing facilitates the cultivation of human gut bacteria.</title>
        <authorList>
            <person name="Afrizal A."/>
        </authorList>
    </citation>
    <scope>NUCLEOTIDE SEQUENCE [LARGE SCALE GENOMIC DNA]</scope>
    <source>
        <strain evidence="11 12">CLA-AA-H200</strain>
    </source>
</reference>
<keyword evidence="12" id="KW-1185">Reference proteome</keyword>
<feature type="domain" description="Probable transposase IS891/IS1136/IS1341" evidence="8">
    <location>
        <begin position="198"/>
        <end position="303"/>
    </location>
</feature>
<evidence type="ECO:0000256" key="4">
    <source>
        <dbReference type="ARBA" id="ARBA00022833"/>
    </source>
</evidence>
<dbReference type="Pfam" id="PF12323">
    <property type="entry name" value="HTH_OrfB_IS605"/>
    <property type="match status" value="1"/>
</dbReference>
<evidence type="ECO:0000256" key="3">
    <source>
        <dbReference type="ARBA" id="ARBA00022723"/>
    </source>
</evidence>
<evidence type="ECO:0000259" key="8">
    <source>
        <dbReference type="Pfam" id="PF01385"/>
    </source>
</evidence>
<evidence type="ECO:0000256" key="2">
    <source>
        <dbReference type="ARBA" id="ARBA00022578"/>
    </source>
</evidence>
<protein>
    <submittedName>
        <fullName evidence="11">Transposase</fullName>
    </submittedName>
</protein>
<sequence length="397" mass="45759">MPKRFPGQRGKEKADAVEQVAYRFEGFPDTEQECLLRQYIGAARFLWNRMLGEWKSSYEEKGQSDPIKTPAEYKKEPGLKWLRDMDSLCLCNVQLRFTSAVNDFLLGKKGYPHFKKKHACRDSYTTNLSNAKKKNLYLEGCMLKLPKVKEPVKLRVHRKIKAGGLLKSCTVTHEPNGKWYFSLVFEYPKKSVGKKAAHKTEGQLQAIGLDMSLPELYVDSNGDIPSYPKPYRNIEKRIAREQRHLSRMEKDSNNYQKQLVKIAKLHAKAKHQRADFLHKLSYRLVTDYDLVCIEDLDLSAIKKALSFGKSVSDNGWGMFTDMLDYKAGWYGCVIIRIDKWFPSSKKCSVCGHVYKELKLSERQYICPECGNVMGRDHQAAINIRNEGMRVYLDSLSA</sequence>
<evidence type="ECO:0000256" key="5">
    <source>
        <dbReference type="ARBA" id="ARBA00023125"/>
    </source>
</evidence>
<evidence type="ECO:0000313" key="11">
    <source>
        <dbReference type="EMBL" id="MCC2254615.1"/>
    </source>
</evidence>
<dbReference type="Pfam" id="PF07282">
    <property type="entry name" value="Cas12f1-like_TNB"/>
    <property type="match status" value="1"/>
</dbReference>
<evidence type="ECO:0000259" key="9">
    <source>
        <dbReference type="Pfam" id="PF07282"/>
    </source>
</evidence>
<dbReference type="NCBIfam" id="NF040570">
    <property type="entry name" value="guided_TnpB"/>
    <property type="match status" value="1"/>
</dbReference>
<dbReference type="InterPro" id="IPR010095">
    <property type="entry name" value="Cas12f1-like_TNB"/>
</dbReference>
<evidence type="ECO:0000256" key="6">
    <source>
        <dbReference type="ARBA" id="ARBA00023172"/>
    </source>
</evidence>
<evidence type="ECO:0000313" key="12">
    <source>
        <dbReference type="Proteomes" id="UP001198151"/>
    </source>
</evidence>
<dbReference type="Proteomes" id="UP001198151">
    <property type="component" value="Unassembled WGS sequence"/>
</dbReference>
<evidence type="ECO:0000259" key="10">
    <source>
        <dbReference type="Pfam" id="PF12323"/>
    </source>
</evidence>
<gene>
    <name evidence="11" type="ORF">LKD70_09320</name>
</gene>
<dbReference type="NCBIfam" id="TIGR01766">
    <property type="entry name" value="IS200/IS605 family accessory protein TnpB-like domain"/>
    <property type="match status" value="1"/>
</dbReference>
<dbReference type="RefSeq" id="WP_227707752.1">
    <property type="nucleotide sequence ID" value="NZ_JAJEQX010000014.1"/>
</dbReference>
<keyword evidence="3" id="KW-0479">Metal-binding</keyword>
<dbReference type="EMBL" id="JAJEQX010000014">
    <property type="protein sequence ID" value="MCC2254615.1"/>
    <property type="molecule type" value="Genomic_DNA"/>
</dbReference>
<evidence type="ECO:0000256" key="7">
    <source>
        <dbReference type="SAM" id="Coils"/>
    </source>
</evidence>
<dbReference type="InterPro" id="IPR001959">
    <property type="entry name" value="Transposase"/>
</dbReference>
<evidence type="ECO:0000256" key="1">
    <source>
        <dbReference type="ARBA" id="ARBA00008761"/>
    </source>
</evidence>
<keyword evidence="6" id="KW-0233">DNA recombination</keyword>
<keyword evidence="4" id="KW-0862">Zinc</keyword>
<organism evidence="11 12">
    <name type="scientific">Ruminococcus turbiniformis</name>
    <dbReference type="NCBI Taxonomy" id="2881258"/>
    <lineage>
        <taxon>Bacteria</taxon>
        <taxon>Bacillati</taxon>
        <taxon>Bacillota</taxon>
        <taxon>Clostridia</taxon>
        <taxon>Eubacteriales</taxon>
        <taxon>Oscillospiraceae</taxon>
        <taxon>Ruminococcus</taxon>
    </lineage>
</organism>
<comment type="caution">
    <text evidence="11">The sequence shown here is derived from an EMBL/GenBank/DDBJ whole genome shotgun (WGS) entry which is preliminary data.</text>
</comment>
<accession>A0ABS8FX45</accession>
<feature type="coiled-coil region" evidence="7">
    <location>
        <begin position="231"/>
        <end position="258"/>
    </location>
</feature>